<gene>
    <name evidence="1" type="ORF">LCGC14_2635560</name>
</gene>
<organism evidence="1">
    <name type="scientific">marine sediment metagenome</name>
    <dbReference type="NCBI Taxonomy" id="412755"/>
    <lineage>
        <taxon>unclassified sequences</taxon>
        <taxon>metagenomes</taxon>
        <taxon>ecological metagenomes</taxon>
    </lineage>
</organism>
<dbReference type="EMBL" id="LAZR01045319">
    <property type="protein sequence ID" value="KKK99155.1"/>
    <property type="molecule type" value="Genomic_DNA"/>
</dbReference>
<comment type="caution">
    <text evidence="1">The sequence shown here is derived from an EMBL/GenBank/DDBJ whole genome shotgun (WGS) entry which is preliminary data.</text>
</comment>
<proteinExistence type="predicted"/>
<protein>
    <submittedName>
        <fullName evidence="1">Uncharacterized protein</fullName>
    </submittedName>
</protein>
<reference evidence="1" key="1">
    <citation type="journal article" date="2015" name="Nature">
        <title>Complex archaea that bridge the gap between prokaryotes and eukaryotes.</title>
        <authorList>
            <person name="Spang A."/>
            <person name="Saw J.H."/>
            <person name="Jorgensen S.L."/>
            <person name="Zaremba-Niedzwiedzka K."/>
            <person name="Martijn J."/>
            <person name="Lind A.E."/>
            <person name="van Eijk R."/>
            <person name="Schleper C."/>
            <person name="Guy L."/>
            <person name="Ettema T.J."/>
        </authorList>
    </citation>
    <scope>NUCLEOTIDE SEQUENCE</scope>
</reference>
<name>A0A0F9ALI7_9ZZZZ</name>
<sequence>MERQEKQIVFIVTFSTGLGRVFANRKLVTKYIKQNWETKPKGLHVYERTVQVKV</sequence>
<dbReference type="AlphaFoldDB" id="A0A0F9ALI7"/>
<accession>A0A0F9ALI7</accession>
<evidence type="ECO:0000313" key="1">
    <source>
        <dbReference type="EMBL" id="KKK99155.1"/>
    </source>
</evidence>